<dbReference type="AlphaFoldDB" id="A0A9D2G3C5"/>
<keyword evidence="5 7" id="KW-1133">Transmembrane helix</keyword>
<dbReference type="Gene3D" id="1.10.3720.10">
    <property type="entry name" value="MetI-like"/>
    <property type="match status" value="1"/>
</dbReference>
<evidence type="ECO:0000256" key="7">
    <source>
        <dbReference type="RuleBase" id="RU363032"/>
    </source>
</evidence>
<dbReference type="InterPro" id="IPR000515">
    <property type="entry name" value="MetI-like"/>
</dbReference>
<evidence type="ECO:0000256" key="5">
    <source>
        <dbReference type="ARBA" id="ARBA00022989"/>
    </source>
</evidence>
<dbReference type="PROSITE" id="PS50928">
    <property type="entry name" value="ABC_TM1"/>
    <property type="match status" value="1"/>
</dbReference>
<dbReference type="SUPFAM" id="SSF161098">
    <property type="entry name" value="MetI-like"/>
    <property type="match status" value="1"/>
</dbReference>
<keyword evidence="4 7" id="KW-0812">Transmembrane</keyword>
<protein>
    <submittedName>
        <fullName evidence="9">Sugar ABC transporter permease</fullName>
    </submittedName>
</protein>
<evidence type="ECO:0000256" key="6">
    <source>
        <dbReference type="ARBA" id="ARBA00023136"/>
    </source>
</evidence>
<dbReference type="GO" id="GO:0005886">
    <property type="term" value="C:plasma membrane"/>
    <property type="evidence" value="ECO:0007669"/>
    <property type="project" value="UniProtKB-SubCell"/>
</dbReference>
<comment type="subcellular location">
    <subcellularLocation>
        <location evidence="1 7">Cell membrane</location>
        <topology evidence="1 7">Multi-pass membrane protein</topology>
    </subcellularLocation>
</comment>
<keyword evidence="6 7" id="KW-0472">Membrane</keyword>
<comment type="caution">
    <text evidence="9">The sequence shown here is derived from an EMBL/GenBank/DDBJ whole genome shotgun (WGS) entry which is preliminary data.</text>
</comment>
<evidence type="ECO:0000256" key="3">
    <source>
        <dbReference type="ARBA" id="ARBA00022475"/>
    </source>
</evidence>
<sequence length="296" mass="33874">MMQKPTWKSTLKSFLYLAPALIFIGIFNIYPIFKSLAMSFYENYNIFTGEVGSYGLSNFKEIFSDPSFYTAIRNTFIFVLGVVPASIIISLFVAMMLNRINVLSSFFRSIYFLPFVTSTVAVSIVWNWLYHTRYGLINYFLSFVGVEPMAWLTNPKFALPALIIMSIWKGLGYNIILFLVGLNNIDKNYYRAARVDGASNWQQFVNITMPLLNPYILLVSIIGVINSFKVFTEVYSLFSGRPGPAGSALTMVFYIYEKFYTEYQYGVATAAGIVLFLIILVFTLLQRLVSKRFIYN</sequence>
<dbReference type="InterPro" id="IPR051393">
    <property type="entry name" value="ABC_transporter_permease"/>
</dbReference>
<dbReference type="InterPro" id="IPR035906">
    <property type="entry name" value="MetI-like_sf"/>
</dbReference>
<dbReference type="GO" id="GO:0055085">
    <property type="term" value="P:transmembrane transport"/>
    <property type="evidence" value="ECO:0007669"/>
    <property type="project" value="InterPro"/>
</dbReference>
<feature type="domain" description="ABC transmembrane type-1" evidence="8">
    <location>
        <begin position="72"/>
        <end position="286"/>
    </location>
</feature>
<accession>A0A9D2G3C5</accession>
<feature type="transmembrane region" description="Helical" evidence="7">
    <location>
        <begin position="109"/>
        <end position="129"/>
    </location>
</feature>
<gene>
    <name evidence="9" type="ORF">H9808_06745</name>
</gene>
<proteinExistence type="inferred from homology"/>
<reference evidence="9" key="2">
    <citation type="submission" date="2021-04" db="EMBL/GenBank/DDBJ databases">
        <authorList>
            <person name="Gilroy R."/>
        </authorList>
    </citation>
    <scope>NUCLEOTIDE SEQUENCE</scope>
    <source>
        <strain evidence="9">CHK169-4300</strain>
    </source>
</reference>
<organism evidence="9 10">
    <name type="scientific">Candidatus Atopostipes pullistercoris</name>
    <dbReference type="NCBI Taxonomy" id="2838467"/>
    <lineage>
        <taxon>Bacteria</taxon>
        <taxon>Bacillati</taxon>
        <taxon>Bacillota</taxon>
        <taxon>Bacilli</taxon>
        <taxon>Lactobacillales</taxon>
        <taxon>Carnobacteriaceae</taxon>
        <taxon>Atopostipes</taxon>
    </lineage>
</organism>
<dbReference type="Pfam" id="PF00528">
    <property type="entry name" value="BPD_transp_1"/>
    <property type="match status" value="1"/>
</dbReference>
<evidence type="ECO:0000313" key="10">
    <source>
        <dbReference type="Proteomes" id="UP000824106"/>
    </source>
</evidence>
<keyword evidence="2 7" id="KW-0813">Transport</keyword>
<feature type="transmembrane region" description="Helical" evidence="7">
    <location>
        <begin position="76"/>
        <end position="97"/>
    </location>
</feature>
<evidence type="ECO:0000256" key="4">
    <source>
        <dbReference type="ARBA" id="ARBA00022692"/>
    </source>
</evidence>
<dbReference type="PANTHER" id="PTHR30193:SF37">
    <property type="entry name" value="INNER MEMBRANE ABC TRANSPORTER PERMEASE PROTEIN YCJO"/>
    <property type="match status" value="1"/>
</dbReference>
<name>A0A9D2G3C5_9LACT</name>
<dbReference type="PANTHER" id="PTHR30193">
    <property type="entry name" value="ABC TRANSPORTER PERMEASE PROTEIN"/>
    <property type="match status" value="1"/>
</dbReference>
<feature type="transmembrane region" description="Helical" evidence="7">
    <location>
        <begin position="263"/>
        <end position="285"/>
    </location>
</feature>
<dbReference type="CDD" id="cd06261">
    <property type="entry name" value="TM_PBP2"/>
    <property type="match status" value="1"/>
</dbReference>
<dbReference type="Proteomes" id="UP000824106">
    <property type="component" value="Unassembled WGS sequence"/>
</dbReference>
<evidence type="ECO:0000259" key="8">
    <source>
        <dbReference type="PROSITE" id="PS50928"/>
    </source>
</evidence>
<evidence type="ECO:0000256" key="2">
    <source>
        <dbReference type="ARBA" id="ARBA00022448"/>
    </source>
</evidence>
<keyword evidence="3" id="KW-1003">Cell membrane</keyword>
<feature type="transmembrane region" description="Helical" evidence="7">
    <location>
        <begin position="157"/>
        <end position="183"/>
    </location>
</feature>
<reference evidence="9" key="1">
    <citation type="journal article" date="2021" name="PeerJ">
        <title>Extensive microbial diversity within the chicken gut microbiome revealed by metagenomics and culture.</title>
        <authorList>
            <person name="Gilroy R."/>
            <person name="Ravi A."/>
            <person name="Getino M."/>
            <person name="Pursley I."/>
            <person name="Horton D.L."/>
            <person name="Alikhan N.F."/>
            <person name="Baker D."/>
            <person name="Gharbi K."/>
            <person name="Hall N."/>
            <person name="Watson M."/>
            <person name="Adriaenssens E.M."/>
            <person name="Foster-Nyarko E."/>
            <person name="Jarju S."/>
            <person name="Secka A."/>
            <person name="Antonio M."/>
            <person name="Oren A."/>
            <person name="Chaudhuri R.R."/>
            <person name="La Ragione R."/>
            <person name="Hildebrand F."/>
            <person name="Pallen M.J."/>
        </authorList>
    </citation>
    <scope>NUCLEOTIDE SEQUENCE</scope>
    <source>
        <strain evidence="9">CHK169-4300</strain>
    </source>
</reference>
<comment type="similarity">
    <text evidence="7">Belongs to the binding-protein-dependent transport system permease family.</text>
</comment>
<evidence type="ECO:0000313" key="9">
    <source>
        <dbReference type="EMBL" id="HIZ71442.1"/>
    </source>
</evidence>
<dbReference type="EMBL" id="DXAZ01000109">
    <property type="protein sequence ID" value="HIZ71442.1"/>
    <property type="molecule type" value="Genomic_DNA"/>
</dbReference>
<feature type="transmembrane region" description="Helical" evidence="7">
    <location>
        <begin position="204"/>
        <end position="225"/>
    </location>
</feature>
<feature type="transmembrane region" description="Helical" evidence="7">
    <location>
        <begin position="14"/>
        <end position="33"/>
    </location>
</feature>
<evidence type="ECO:0000256" key="1">
    <source>
        <dbReference type="ARBA" id="ARBA00004651"/>
    </source>
</evidence>